<evidence type="ECO:0000313" key="4">
    <source>
        <dbReference type="EMBL" id="GAJ18272.1"/>
    </source>
</evidence>
<keyword evidence="3" id="KW-0808">Transferase</keyword>
<reference evidence="4" key="1">
    <citation type="journal article" date="2014" name="Front. Microbiol.">
        <title>High frequency of phylogenetically diverse reductive dehalogenase-homologous genes in deep subseafloor sedimentary metagenomes.</title>
        <authorList>
            <person name="Kawai M."/>
            <person name="Futagami T."/>
            <person name="Toyoda A."/>
            <person name="Takaki Y."/>
            <person name="Nishi S."/>
            <person name="Hori S."/>
            <person name="Arai W."/>
            <person name="Tsubouchi T."/>
            <person name="Morono Y."/>
            <person name="Uchiyama I."/>
            <person name="Ito T."/>
            <person name="Fujiyama A."/>
            <person name="Inagaki F."/>
            <person name="Takami H."/>
        </authorList>
    </citation>
    <scope>NUCLEOTIDE SEQUENCE</scope>
    <source>
        <strain evidence="4">Expedition CK06-06</strain>
    </source>
</reference>
<evidence type="ECO:0008006" key="5">
    <source>
        <dbReference type="Google" id="ProtNLM"/>
    </source>
</evidence>
<keyword evidence="2" id="KW-0489">Methyltransferase</keyword>
<dbReference type="InterPro" id="IPR010426">
    <property type="entry name" value="MTTB_MeTrfase"/>
</dbReference>
<name>X1VI54_9ZZZZ</name>
<proteinExistence type="inferred from homology"/>
<dbReference type="AlphaFoldDB" id="X1VI54"/>
<organism evidence="4">
    <name type="scientific">marine sediment metagenome</name>
    <dbReference type="NCBI Taxonomy" id="412755"/>
    <lineage>
        <taxon>unclassified sequences</taxon>
        <taxon>metagenomes</taxon>
        <taxon>ecological metagenomes</taxon>
    </lineage>
</organism>
<evidence type="ECO:0000256" key="3">
    <source>
        <dbReference type="ARBA" id="ARBA00022679"/>
    </source>
</evidence>
<dbReference type="GO" id="GO:0032259">
    <property type="term" value="P:methylation"/>
    <property type="evidence" value="ECO:0007669"/>
    <property type="project" value="UniProtKB-KW"/>
</dbReference>
<dbReference type="Pfam" id="PF06253">
    <property type="entry name" value="MTTB"/>
    <property type="match status" value="1"/>
</dbReference>
<sequence>MLSPKDVERIHNASLETLEKTGIEVNNRMAFQIFKEKGARVDSSKRRVKIPRAMVNDAIDKAPSKVVLYGREEKYNLILENKRVYMRSEFFFPKVSDRSRREKWLAEGGKDARQRAREMAINILATHKPLAIPCDIQHKT</sequence>
<protein>
    <recommendedName>
        <fullName evidence="5">Trimethylamine methyltransferase</fullName>
    </recommendedName>
</protein>
<feature type="non-terminal residue" evidence="4">
    <location>
        <position position="140"/>
    </location>
</feature>
<evidence type="ECO:0000256" key="1">
    <source>
        <dbReference type="ARBA" id="ARBA00007137"/>
    </source>
</evidence>
<dbReference type="Gene3D" id="3.20.20.480">
    <property type="entry name" value="Trimethylamine methyltransferase-like"/>
    <property type="match status" value="2"/>
</dbReference>
<dbReference type="InterPro" id="IPR038601">
    <property type="entry name" value="MttB-like_sf"/>
</dbReference>
<comment type="caution">
    <text evidence="4">The sequence shown here is derived from an EMBL/GenBank/DDBJ whole genome shotgun (WGS) entry which is preliminary data.</text>
</comment>
<accession>X1VI54</accession>
<comment type="similarity">
    <text evidence="1">Belongs to the trimethylamine methyltransferase family.</text>
</comment>
<dbReference type="GO" id="GO:0015948">
    <property type="term" value="P:methanogenesis"/>
    <property type="evidence" value="ECO:0007669"/>
    <property type="project" value="InterPro"/>
</dbReference>
<evidence type="ECO:0000256" key="2">
    <source>
        <dbReference type="ARBA" id="ARBA00022603"/>
    </source>
</evidence>
<dbReference type="GO" id="GO:0008168">
    <property type="term" value="F:methyltransferase activity"/>
    <property type="evidence" value="ECO:0007669"/>
    <property type="project" value="UniProtKB-KW"/>
</dbReference>
<gene>
    <name evidence="4" type="ORF">S12H4_56621</name>
</gene>
<dbReference type="EMBL" id="BARW01036487">
    <property type="protein sequence ID" value="GAJ18272.1"/>
    <property type="molecule type" value="Genomic_DNA"/>
</dbReference>